<dbReference type="RefSeq" id="XP_005790648.1">
    <property type="nucleotide sequence ID" value="XM_005790591.1"/>
</dbReference>
<dbReference type="PaxDb" id="2903-EOD22553"/>
<sequence>MASAELLAGHVLVAEVLEHVAKLNAANQIIEALQTQVTMLQARVAELERRPKLSGSDTSRPATCDETEARVEALREFRRKGHGCSVARAAGYSCVEARAVGYSLQEATGYSISEARAAGYSLQDIKAAGYSCSKAKEAGYSLKETKAVGYSCSDAKEAGYSLKGGGVAGYPFMGAALDMQRKLDGSTQD</sequence>
<dbReference type="HOGENOM" id="CLU_1436887_0_0_1"/>
<dbReference type="EnsemblProtists" id="EOD22553">
    <property type="protein sequence ID" value="EOD22553"/>
    <property type="gene ID" value="EMIHUDRAFT_458145"/>
</dbReference>
<keyword evidence="3" id="KW-1185">Reference proteome</keyword>
<organism evidence="2 3">
    <name type="scientific">Emiliania huxleyi (strain CCMP1516)</name>
    <dbReference type="NCBI Taxonomy" id="280463"/>
    <lineage>
        <taxon>Eukaryota</taxon>
        <taxon>Haptista</taxon>
        <taxon>Haptophyta</taxon>
        <taxon>Prymnesiophyceae</taxon>
        <taxon>Isochrysidales</taxon>
        <taxon>Noelaerhabdaceae</taxon>
        <taxon>Emiliania</taxon>
    </lineage>
</organism>
<evidence type="ECO:0000256" key="1">
    <source>
        <dbReference type="SAM" id="Coils"/>
    </source>
</evidence>
<dbReference type="Pfam" id="PF25296">
    <property type="entry name" value="Decapeptide"/>
    <property type="match status" value="1"/>
</dbReference>
<protein>
    <submittedName>
        <fullName evidence="2">Uncharacterized protein</fullName>
    </submittedName>
</protein>
<dbReference type="InterPro" id="IPR057481">
    <property type="entry name" value="Decapeptide"/>
</dbReference>
<keyword evidence="1" id="KW-0175">Coiled coil</keyword>
<dbReference type="RefSeq" id="XP_005774982.1">
    <property type="nucleotide sequence ID" value="XM_005774925.1"/>
</dbReference>
<accession>A0A0D3JGB8</accession>
<dbReference type="GeneID" id="17268097"/>
<dbReference type="EnsemblProtists" id="EOD38219">
    <property type="protein sequence ID" value="EOD38219"/>
    <property type="gene ID" value="EMIHUDRAFT_449042"/>
</dbReference>
<reference evidence="3" key="1">
    <citation type="journal article" date="2013" name="Nature">
        <title>Pan genome of the phytoplankton Emiliania underpins its global distribution.</title>
        <authorList>
            <person name="Read B.A."/>
            <person name="Kegel J."/>
            <person name="Klute M.J."/>
            <person name="Kuo A."/>
            <person name="Lefebvre S.C."/>
            <person name="Maumus F."/>
            <person name="Mayer C."/>
            <person name="Miller J."/>
            <person name="Monier A."/>
            <person name="Salamov A."/>
            <person name="Young J."/>
            <person name="Aguilar M."/>
            <person name="Claverie J.M."/>
            <person name="Frickenhaus S."/>
            <person name="Gonzalez K."/>
            <person name="Herman E.K."/>
            <person name="Lin Y.C."/>
            <person name="Napier J."/>
            <person name="Ogata H."/>
            <person name="Sarno A.F."/>
            <person name="Shmutz J."/>
            <person name="Schroeder D."/>
            <person name="de Vargas C."/>
            <person name="Verret F."/>
            <person name="von Dassow P."/>
            <person name="Valentin K."/>
            <person name="Van de Peer Y."/>
            <person name="Wheeler G."/>
            <person name="Dacks J.B."/>
            <person name="Delwiche C.F."/>
            <person name="Dyhrman S.T."/>
            <person name="Glockner G."/>
            <person name="John U."/>
            <person name="Richards T."/>
            <person name="Worden A.Z."/>
            <person name="Zhang X."/>
            <person name="Grigoriev I.V."/>
            <person name="Allen A.E."/>
            <person name="Bidle K."/>
            <person name="Borodovsky M."/>
            <person name="Bowler C."/>
            <person name="Brownlee C."/>
            <person name="Cock J.M."/>
            <person name="Elias M."/>
            <person name="Gladyshev V.N."/>
            <person name="Groth M."/>
            <person name="Guda C."/>
            <person name="Hadaegh A."/>
            <person name="Iglesias-Rodriguez M.D."/>
            <person name="Jenkins J."/>
            <person name="Jones B.M."/>
            <person name="Lawson T."/>
            <person name="Leese F."/>
            <person name="Lindquist E."/>
            <person name="Lobanov A."/>
            <person name="Lomsadze A."/>
            <person name="Malik S.B."/>
            <person name="Marsh M.E."/>
            <person name="Mackinder L."/>
            <person name="Mock T."/>
            <person name="Mueller-Roeber B."/>
            <person name="Pagarete A."/>
            <person name="Parker M."/>
            <person name="Probert I."/>
            <person name="Quesneville H."/>
            <person name="Raines C."/>
            <person name="Rensing S.A."/>
            <person name="Riano-Pachon D.M."/>
            <person name="Richier S."/>
            <person name="Rokitta S."/>
            <person name="Shiraiwa Y."/>
            <person name="Soanes D.M."/>
            <person name="van der Giezen M."/>
            <person name="Wahlund T.M."/>
            <person name="Williams B."/>
            <person name="Wilson W."/>
            <person name="Wolfe G."/>
            <person name="Wurch L.L."/>
        </authorList>
    </citation>
    <scope>NUCLEOTIDE SEQUENCE</scope>
</reference>
<name>A0A0D3JGB8_EMIH1</name>
<reference evidence="2" key="2">
    <citation type="submission" date="2024-10" db="UniProtKB">
        <authorList>
            <consortium name="EnsemblProtists"/>
        </authorList>
    </citation>
    <scope>IDENTIFICATION</scope>
</reference>
<evidence type="ECO:0000313" key="3">
    <source>
        <dbReference type="Proteomes" id="UP000013827"/>
    </source>
</evidence>
<proteinExistence type="predicted"/>
<feature type="coiled-coil region" evidence="1">
    <location>
        <begin position="23"/>
        <end position="50"/>
    </location>
</feature>
<evidence type="ECO:0000313" key="2">
    <source>
        <dbReference type="EnsemblProtists" id="EOD22553"/>
    </source>
</evidence>
<dbReference type="KEGG" id="ehx:EMIHUDRAFT_449042"/>
<dbReference type="GeneID" id="17283489"/>
<dbReference type="KEGG" id="ehx:EMIHUDRAFT_458145"/>
<dbReference type="Proteomes" id="UP000013827">
    <property type="component" value="Unassembled WGS sequence"/>
</dbReference>
<dbReference type="AlphaFoldDB" id="A0A0D3JGB8"/>